<proteinExistence type="predicted"/>
<dbReference type="Ensembl" id="ENSCSAVT00000006283.1">
    <property type="protein sequence ID" value="ENSCSAVP00000006205.1"/>
    <property type="gene ID" value="ENSCSAVG00000003700.1"/>
</dbReference>
<dbReference type="HOGENOM" id="CLU_084096_0_0_1"/>
<dbReference type="PANTHER" id="PTHR31139">
    <property type="entry name" value="ECTOPIC P GRANULES PROTEIN 5 HOMOLOG"/>
    <property type="match status" value="1"/>
</dbReference>
<dbReference type="GO" id="GO:0097352">
    <property type="term" value="P:autophagosome maturation"/>
    <property type="evidence" value="ECO:0007669"/>
    <property type="project" value="TreeGrafter"/>
</dbReference>
<reference evidence="2" key="3">
    <citation type="submission" date="2025-09" db="UniProtKB">
        <authorList>
            <consortium name="Ensembl"/>
        </authorList>
    </citation>
    <scope>IDENTIFICATION</scope>
</reference>
<dbReference type="PANTHER" id="PTHR31139:SF4">
    <property type="entry name" value="ECTOPIC P GRANULES PROTEIN 5 HOMOLOG"/>
    <property type="match status" value="1"/>
</dbReference>
<evidence type="ECO:0000313" key="3">
    <source>
        <dbReference type="Proteomes" id="UP000007875"/>
    </source>
</evidence>
<dbReference type="GeneTree" id="ENSGT00390000007354"/>
<reference evidence="2" key="2">
    <citation type="submission" date="2025-08" db="UniProtKB">
        <authorList>
            <consortium name="Ensembl"/>
        </authorList>
    </citation>
    <scope>IDENTIFICATION</scope>
</reference>
<dbReference type="eggNOG" id="KOG3622">
    <property type="taxonomic scope" value="Eukaryota"/>
</dbReference>
<dbReference type="GO" id="GO:0005737">
    <property type="term" value="C:cytoplasm"/>
    <property type="evidence" value="ECO:0007669"/>
    <property type="project" value="TreeGrafter"/>
</dbReference>
<sequence length="289" mass="32351">MNIECQSSYAPNHKCAGPGQIELNFREKTTNEAIATKISSNRKKYSNSMREFCGVDFCSELCYASLHLESVIKALENNLKNPTFSQDLKSSVFNSGCKLFYMLAELYSGERKSCNPVKQVVSNCVEMLGQSFIAQSPLEARSILEQILITPSSSLLLSPHFAPGSGKSTNHTQEYVEMYNTVVRVVSTTTSDEPDVLFVLLTKFEMSSWLLAVNPHVNDLVNLMKYVVIGLIGCIMKSRKYHDSSEPLSNAITHKPSHAAVHAIYLNHLRSLLSYRFPQLLVDVLHHLL</sequence>
<reference evidence="3" key="1">
    <citation type="submission" date="2003-08" db="EMBL/GenBank/DDBJ databases">
        <authorList>
            <person name="Birren B."/>
            <person name="Nusbaum C."/>
            <person name="Abebe A."/>
            <person name="Abouelleil A."/>
            <person name="Adekoya E."/>
            <person name="Ait-zahra M."/>
            <person name="Allen N."/>
            <person name="Allen T."/>
            <person name="An P."/>
            <person name="Anderson M."/>
            <person name="Anderson S."/>
            <person name="Arachchi H."/>
            <person name="Armbruster J."/>
            <person name="Bachantsang P."/>
            <person name="Baldwin J."/>
            <person name="Barry A."/>
            <person name="Bayul T."/>
            <person name="Blitshsteyn B."/>
            <person name="Bloom T."/>
            <person name="Blye J."/>
            <person name="Boguslavskiy L."/>
            <person name="Borowsky M."/>
            <person name="Boukhgalter B."/>
            <person name="Brunache A."/>
            <person name="Butler J."/>
            <person name="Calixte N."/>
            <person name="Calvo S."/>
            <person name="Camarata J."/>
            <person name="Campo K."/>
            <person name="Chang J."/>
            <person name="Cheshatsang Y."/>
            <person name="Citroen M."/>
            <person name="Collymore A."/>
            <person name="Considine T."/>
            <person name="Cook A."/>
            <person name="Cooke P."/>
            <person name="Corum B."/>
            <person name="Cuomo C."/>
            <person name="David R."/>
            <person name="Dawoe T."/>
            <person name="Degray S."/>
            <person name="Dodge S."/>
            <person name="Dooley K."/>
            <person name="Dorje P."/>
            <person name="Dorjee K."/>
            <person name="Dorris L."/>
            <person name="Duffey N."/>
            <person name="Dupes A."/>
            <person name="Elkins T."/>
            <person name="Engels R."/>
            <person name="Erickson J."/>
            <person name="Farina A."/>
            <person name="Faro S."/>
            <person name="Ferreira P."/>
            <person name="Fischer H."/>
            <person name="Fitzgerald M."/>
            <person name="Foley K."/>
            <person name="Gage D."/>
            <person name="Galagan J."/>
            <person name="Gearin G."/>
            <person name="Gnerre S."/>
            <person name="Gnirke A."/>
            <person name="Goyette A."/>
            <person name="Graham J."/>
            <person name="Grandbois E."/>
            <person name="Gyaltsen K."/>
            <person name="Hafez N."/>
            <person name="Hagopian D."/>
            <person name="Hagos B."/>
            <person name="Hall J."/>
            <person name="Hatcher B."/>
            <person name="Heller A."/>
            <person name="Higgins H."/>
            <person name="Honan T."/>
            <person name="Horn A."/>
            <person name="Houde N."/>
            <person name="Hughes L."/>
            <person name="Hulme W."/>
            <person name="Husby E."/>
            <person name="Iliev I."/>
            <person name="Jaffe D."/>
            <person name="Jones C."/>
            <person name="Kamal M."/>
            <person name="Kamat A."/>
            <person name="Kamvysselis M."/>
            <person name="Karlsson E."/>
            <person name="Kells C."/>
            <person name="Kieu A."/>
            <person name="Kisner P."/>
            <person name="Kodira C."/>
            <person name="Kulbokas E."/>
            <person name="Labutti K."/>
            <person name="Lama D."/>
            <person name="Landers T."/>
            <person name="Leger J."/>
            <person name="Levine S."/>
            <person name="Lewis D."/>
            <person name="Lewis T."/>
            <person name="Lindblad-toh K."/>
            <person name="Liu X."/>
            <person name="Lokyitsang T."/>
            <person name="Lokyitsang Y."/>
            <person name="Lucien O."/>
            <person name="Lui A."/>
            <person name="Ma L.J."/>
            <person name="Mabbitt R."/>
            <person name="Macdonald J."/>
            <person name="Maclean C."/>
            <person name="Major J."/>
            <person name="Manning J."/>
            <person name="Marabella R."/>
            <person name="Maru K."/>
            <person name="Matthews C."/>
            <person name="Mauceli E."/>
            <person name="Mccarthy M."/>
            <person name="Mcdonough S."/>
            <person name="Mcghee T."/>
            <person name="Meldrim J."/>
            <person name="Meneus L."/>
            <person name="Mesirov J."/>
            <person name="Mihalev A."/>
            <person name="Mihova T."/>
            <person name="Mikkelsen T."/>
            <person name="Mlenga V."/>
            <person name="Moru K."/>
            <person name="Mozes J."/>
            <person name="Mulrain L."/>
            <person name="Munson G."/>
            <person name="Naylor J."/>
            <person name="Newes C."/>
            <person name="Nguyen C."/>
            <person name="Nguyen N."/>
            <person name="Nguyen T."/>
            <person name="Nicol R."/>
            <person name="Nielsen C."/>
            <person name="Nizzari M."/>
            <person name="Norbu C."/>
            <person name="Norbu N."/>
            <person name="O'donnell P."/>
            <person name="Okoawo O."/>
            <person name="O'leary S."/>
            <person name="Omotosho B."/>
            <person name="O'neill K."/>
            <person name="Osman S."/>
            <person name="Parker S."/>
            <person name="Perrin D."/>
            <person name="Phunkhang P."/>
            <person name="Piqani B."/>
            <person name="Purcell S."/>
            <person name="Rachupka T."/>
            <person name="Ramasamy U."/>
            <person name="Rameau R."/>
            <person name="Ray V."/>
            <person name="Raymond C."/>
            <person name="Retta R."/>
            <person name="Richardson S."/>
            <person name="Rise C."/>
            <person name="Rodriguez J."/>
            <person name="Rogers J."/>
            <person name="Rogov P."/>
            <person name="Rutman M."/>
            <person name="Schupbach R."/>
            <person name="Seaman C."/>
            <person name="Settipalli S."/>
            <person name="Sharpe T."/>
            <person name="Sheridan J."/>
            <person name="Sherpa N."/>
            <person name="Shi J."/>
            <person name="Smirnov S."/>
            <person name="Smith C."/>
            <person name="Sougnez C."/>
            <person name="Spencer B."/>
            <person name="Stalker J."/>
            <person name="Stange-thomann N."/>
            <person name="Stavropoulos S."/>
            <person name="Stetson K."/>
            <person name="Stone C."/>
            <person name="Stone S."/>
            <person name="Stubbs M."/>
            <person name="Talamas J."/>
            <person name="Tchuinga P."/>
            <person name="Tenzing P."/>
            <person name="Tesfaye S."/>
            <person name="Theodore J."/>
            <person name="Thoulutsang Y."/>
            <person name="Topham K."/>
            <person name="Towey S."/>
            <person name="Tsamla T."/>
            <person name="Tsomo N."/>
            <person name="Vallee D."/>
            <person name="Vassiliev H."/>
            <person name="Venkataraman V."/>
            <person name="Vinson J."/>
            <person name="Vo A."/>
            <person name="Wade C."/>
            <person name="Wang S."/>
            <person name="Wangchuk T."/>
            <person name="Wangdi T."/>
            <person name="Whittaker C."/>
            <person name="Wilkinson J."/>
            <person name="Wu Y."/>
            <person name="Wyman D."/>
            <person name="Yadav S."/>
            <person name="Yang S."/>
            <person name="Yang X."/>
            <person name="Yeager S."/>
            <person name="Yee E."/>
            <person name="Young G."/>
            <person name="Zainoun J."/>
            <person name="Zembeck L."/>
            <person name="Zimmer A."/>
            <person name="Zody M."/>
            <person name="Lander E."/>
        </authorList>
    </citation>
    <scope>NUCLEOTIDE SEQUENCE [LARGE SCALE GENOMIC DNA]</scope>
</reference>
<dbReference type="InParanoid" id="H2YLK3"/>
<accession>H2YLK3</accession>
<protein>
    <recommendedName>
        <fullName evidence="1">Epg5-like central TPR repeats domain-containing protein</fullName>
    </recommendedName>
</protein>
<evidence type="ECO:0000259" key="1">
    <source>
        <dbReference type="Pfam" id="PF26103"/>
    </source>
</evidence>
<dbReference type="STRING" id="51511.ENSCSAVP00000006205"/>
<dbReference type="Proteomes" id="UP000007875">
    <property type="component" value="Unassembled WGS sequence"/>
</dbReference>
<feature type="domain" description="Epg5-like central TPR repeats" evidence="1">
    <location>
        <begin position="137"/>
        <end position="289"/>
    </location>
</feature>
<dbReference type="OMA" id="CSELCYA"/>
<dbReference type="InterPro" id="IPR051436">
    <property type="entry name" value="Autophagy-related_EPG5"/>
</dbReference>
<name>H2YLK3_CIOSA</name>
<organism evidence="2 3">
    <name type="scientific">Ciona savignyi</name>
    <name type="common">Pacific transparent sea squirt</name>
    <dbReference type="NCBI Taxonomy" id="51511"/>
    <lineage>
        <taxon>Eukaryota</taxon>
        <taxon>Metazoa</taxon>
        <taxon>Chordata</taxon>
        <taxon>Tunicata</taxon>
        <taxon>Ascidiacea</taxon>
        <taxon>Phlebobranchia</taxon>
        <taxon>Cionidae</taxon>
        <taxon>Ciona</taxon>
    </lineage>
</organism>
<evidence type="ECO:0000313" key="2">
    <source>
        <dbReference type="Ensembl" id="ENSCSAVP00000006205.1"/>
    </source>
</evidence>
<keyword evidence="3" id="KW-1185">Reference proteome</keyword>
<dbReference type="Pfam" id="PF26103">
    <property type="entry name" value="TPR_Epg5"/>
    <property type="match status" value="1"/>
</dbReference>
<dbReference type="AlphaFoldDB" id="H2YLK3"/>
<dbReference type="InterPro" id="IPR059030">
    <property type="entry name" value="TPR_Epg5_mid"/>
</dbReference>